<evidence type="ECO:0000256" key="1">
    <source>
        <dbReference type="ARBA" id="ARBA00023125"/>
    </source>
</evidence>
<gene>
    <name evidence="3" type="ORF">PN36_02740</name>
</gene>
<keyword evidence="1" id="KW-0238">DNA-binding</keyword>
<keyword evidence="4" id="KW-1185">Reference proteome</keyword>
<reference evidence="3 4" key="1">
    <citation type="journal article" date="2016" name="Front. Microbiol.">
        <title>Single-Cell (Meta-)Genomics of a Dimorphic Candidatus Thiomargarita nelsonii Reveals Genomic Plasticity.</title>
        <authorList>
            <person name="Flood B.E."/>
            <person name="Fliss P."/>
            <person name="Jones D.S."/>
            <person name="Dick G.J."/>
            <person name="Jain S."/>
            <person name="Kaster A.K."/>
            <person name="Winkel M."/>
            <person name="Mussmann M."/>
            <person name="Bailey J."/>
        </authorList>
    </citation>
    <scope>NUCLEOTIDE SEQUENCE [LARGE SCALE GENOMIC DNA]</scope>
    <source>
        <strain evidence="3">Hydrate Ridge</strain>
    </source>
</reference>
<dbReference type="GO" id="GO:0003677">
    <property type="term" value="F:DNA binding"/>
    <property type="evidence" value="ECO:0007669"/>
    <property type="project" value="UniProtKB-KW"/>
</dbReference>
<proteinExistence type="predicted"/>
<evidence type="ECO:0000259" key="2">
    <source>
        <dbReference type="Pfam" id="PF07282"/>
    </source>
</evidence>
<name>A0A0A6S5T0_9GAMM</name>
<organism evidence="3 4">
    <name type="scientific">Candidatus Thiomargarita nelsonii</name>
    <dbReference type="NCBI Taxonomy" id="1003181"/>
    <lineage>
        <taxon>Bacteria</taxon>
        <taxon>Pseudomonadati</taxon>
        <taxon>Pseudomonadota</taxon>
        <taxon>Gammaproteobacteria</taxon>
        <taxon>Thiotrichales</taxon>
        <taxon>Thiotrichaceae</taxon>
        <taxon>Thiomargarita</taxon>
    </lineage>
</organism>
<dbReference type="Pfam" id="PF07282">
    <property type="entry name" value="Cas12f1-like_TNB"/>
    <property type="match status" value="1"/>
</dbReference>
<comment type="caution">
    <text evidence="3">The sequence shown here is derived from an EMBL/GenBank/DDBJ whole genome shotgun (WGS) entry which is preliminary data.</text>
</comment>
<feature type="domain" description="Cas12f1-like TNB" evidence="2">
    <location>
        <begin position="342"/>
        <end position="400"/>
    </location>
</feature>
<dbReference type="AlphaFoldDB" id="A0A0A6S5T0"/>
<accession>A0A0A6S5T0</accession>
<dbReference type="Proteomes" id="UP000030428">
    <property type="component" value="Unassembled WGS sequence"/>
</dbReference>
<evidence type="ECO:0000313" key="4">
    <source>
        <dbReference type="Proteomes" id="UP000030428"/>
    </source>
</evidence>
<protein>
    <submittedName>
        <fullName evidence="3">Transposase</fullName>
    </submittedName>
</protein>
<dbReference type="InterPro" id="IPR010095">
    <property type="entry name" value="Cas12f1-like_TNB"/>
</dbReference>
<evidence type="ECO:0000313" key="3">
    <source>
        <dbReference type="EMBL" id="KHD11411.1"/>
    </source>
</evidence>
<sequence>MKVTRILKSKNLNRGKYKQLEEQAKRLGIIRSEIWHCYGSIKGTSIKNDRRIRDQWLKEKRPFQVSANAWKETLRDSFGDIKANRESAKEKVRKVIYKQIHDENKRTKLYKKLKSDEWISDNYLRRLMRQYWKHGRNHTNNQIVVRSDNYTTFQLGKQVWIKIPSLKRGKRIAIPLNTTKEPTGTLRLILIDGEVEVHYTIDIIDPKTCGKATLGIDKGYTEVFVDSEGKHYGEGLGQILTHQSDKLKIKYQNRSKLRAVANKKSHKKQNIIENNLDRKKVNRQKKKVDSQIKDKIYQATHKLVDKAEIIAAEDLTSPIASKKFGKKVTRRLSSWTKGVIANALDTVSRRRGSSVILVNSAYTSQMDNRYGVLLGKRNGDSFYCFDKVVLQADENAARNILARLYDQEIDRWTPFQKVKSILLERTERLRLGLLNQDSSCNSSETK</sequence>
<dbReference type="EMBL" id="JSZA02000007">
    <property type="protein sequence ID" value="KHD11411.1"/>
    <property type="molecule type" value="Genomic_DNA"/>
</dbReference>